<dbReference type="RefSeq" id="WP_020975807.1">
    <property type="nucleotide sequence ID" value="NC_022198.1"/>
</dbReference>
<dbReference type="InterPro" id="IPR012340">
    <property type="entry name" value="NA-bd_OB-fold"/>
</dbReference>
<evidence type="ECO:0000313" key="5">
    <source>
        <dbReference type="Proteomes" id="UP000016943"/>
    </source>
</evidence>
<evidence type="ECO:0000256" key="1">
    <source>
        <dbReference type="ARBA" id="ARBA00023125"/>
    </source>
</evidence>
<feature type="region of interest" description="Disordered" evidence="3">
    <location>
        <begin position="112"/>
        <end position="154"/>
    </location>
</feature>
<dbReference type="EMBL" id="CP006365">
    <property type="protein sequence ID" value="AGU14664.1"/>
    <property type="molecule type" value="Genomic_DNA"/>
</dbReference>
<proteinExistence type="predicted"/>
<accession>U3GTP4</accession>
<feature type="region of interest" description="Disordered" evidence="3">
    <location>
        <begin position="1"/>
        <end position="25"/>
    </location>
</feature>
<dbReference type="eggNOG" id="COG0629">
    <property type="taxonomic scope" value="Bacteria"/>
</dbReference>
<protein>
    <recommendedName>
        <fullName evidence="6">Single-stranded DNA-binding protein</fullName>
    </recommendedName>
</protein>
<dbReference type="SUPFAM" id="SSF50249">
    <property type="entry name" value="Nucleic acid-binding proteins"/>
    <property type="match status" value="1"/>
</dbReference>
<dbReference type="KEGG" id="caz:CARG_02515"/>
<dbReference type="Proteomes" id="UP000016943">
    <property type="component" value="Chromosome"/>
</dbReference>
<feature type="compositionally biased region" description="Low complexity" evidence="3">
    <location>
        <begin position="126"/>
        <end position="139"/>
    </location>
</feature>
<dbReference type="STRING" id="1348662.CARG_02515"/>
<dbReference type="PATRIC" id="fig|1348662.3.peg.499"/>
<feature type="compositionally biased region" description="Polar residues" evidence="3">
    <location>
        <begin position="1"/>
        <end position="15"/>
    </location>
</feature>
<evidence type="ECO:0000313" key="4">
    <source>
        <dbReference type="EMBL" id="AGU14664.1"/>
    </source>
</evidence>
<dbReference type="GO" id="GO:0003697">
    <property type="term" value="F:single-stranded DNA binding"/>
    <property type="evidence" value="ECO:0007669"/>
    <property type="project" value="InterPro"/>
</dbReference>
<sequence>MSNKHVTLLGSTSSKKPPALTRTRDGRPMTRFTITTSDRIKDKTGTWTDGPLQFYSCLAFDSLAENIVNTCSSPVELLVEGVETREEWQSSEGPRKSVSIKVSSAGVSLRRQYANVTKQQGGGGQQVTQQSPVNDPWGGAPTGGFGGGDDEPPF</sequence>
<name>U3GTP4_9CORY</name>
<dbReference type="AlphaFoldDB" id="U3GTP4"/>
<dbReference type="PROSITE" id="PS50935">
    <property type="entry name" value="SSB"/>
    <property type="match status" value="1"/>
</dbReference>
<evidence type="ECO:0000256" key="2">
    <source>
        <dbReference type="PROSITE-ProRule" id="PRU00252"/>
    </source>
</evidence>
<dbReference type="GeneID" id="96991123"/>
<dbReference type="OrthoDB" id="4427276at2"/>
<keyword evidence="1 2" id="KW-0238">DNA-binding</keyword>
<evidence type="ECO:0000256" key="3">
    <source>
        <dbReference type="SAM" id="MobiDB-lite"/>
    </source>
</evidence>
<keyword evidence="5" id="KW-1185">Reference proteome</keyword>
<dbReference type="InterPro" id="IPR000424">
    <property type="entry name" value="Primosome_PriB/ssb"/>
</dbReference>
<dbReference type="HOGENOM" id="CLU_078758_1_0_11"/>
<gene>
    <name evidence="4" type="ORF">CARG_02515</name>
</gene>
<organism evidence="4 5">
    <name type="scientific">Corynebacterium argentoratense DSM 44202</name>
    <dbReference type="NCBI Taxonomy" id="1348662"/>
    <lineage>
        <taxon>Bacteria</taxon>
        <taxon>Bacillati</taxon>
        <taxon>Actinomycetota</taxon>
        <taxon>Actinomycetes</taxon>
        <taxon>Mycobacteriales</taxon>
        <taxon>Corynebacteriaceae</taxon>
        <taxon>Corynebacterium</taxon>
    </lineage>
</organism>
<dbReference type="Pfam" id="PF00436">
    <property type="entry name" value="SSB"/>
    <property type="match status" value="1"/>
</dbReference>
<evidence type="ECO:0008006" key="6">
    <source>
        <dbReference type="Google" id="ProtNLM"/>
    </source>
</evidence>
<reference evidence="4 5" key="1">
    <citation type="journal article" date="2013" name="Genome Announc.">
        <title>Whole-Genome Sequence of the Clinical Strain Corynebacterium argentoratense DSM 44202, Isolated from a Human Throat Specimen.</title>
        <authorList>
            <person name="Bomholt C."/>
            <person name="Glaub A."/>
            <person name="Gravermann K."/>
            <person name="Albersmeier A."/>
            <person name="Brinkrolf K."/>
            <person name="Ruckert C."/>
            <person name="Tauch A."/>
        </authorList>
    </citation>
    <scope>NUCLEOTIDE SEQUENCE [LARGE SCALE GENOMIC DNA]</scope>
    <source>
        <strain evidence="4">DSM 44202</strain>
    </source>
</reference>
<dbReference type="Gene3D" id="2.40.50.140">
    <property type="entry name" value="Nucleic acid-binding proteins"/>
    <property type="match status" value="1"/>
</dbReference>